<feature type="transmembrane region" description="Helical" evidence="6">
    <location>
        <begin position="343"/>
        <end position="367"/>
    </location>
</feature>
<feature type="transmembrane region" description="Helical" evidence="6">
    <location>
        <begin position="82"/>
        <end position="103"/>
    </location>
</feature>
<evidence type="ECO:0000256" key="1">
    <source>
        <dbReference type="ARBA" id="ARBA00004127"/>
    </source>
</evidence>
<feature type="transmembrane region" description="Helical" evidence="6">
    <location>
        <begin position="252"/>
        <end position="272"/>
    </location>
</feature>
<evidence type="ECO:0000256" key="5">
    <source>
        <dbReference type="ARBA" id="ARBA00023136"/>
    </source>
</evidence>
<dbReference type="Gene3D" id="1.20.1250.20">
    <property type="entry name" value="MFS general substrate transporter like domains"/>
    <property type="match status" value="1"/>
</dbReference>
<evidence type="ECO:0000313" key="8">
    <source>
        <dbReference type="EMBL" id="KAG9320323.1"/>
    </source>
</evidence>
<keyword evidence="4 6" id="KW-1133">Transmembrane helix</keyword>
<dbReference type="InterPro" id="IPR036259">
    <property type="entry name" value="MFS_trans_sf"/>
</dbReference>
<dbReference type="EMBL" id="JAIFTL010000302">
    <property type="protein sequence ID" value="KAG9320323.1"/>
    <property type="molecule type" value="Genomic_DNA"/>
</dbReference>
<dbReference type="PRINTS" id="PR01036">
    <property type="entry name" value="TCRTETB"/>
</dbReference>
<feature type="transmembrane region" description="Helical" evidence="6">
    <location>
        <begin position="317"/>
        <end position="337"/>
    </location>
</feature>
<dbReference type="GO" id="GO:0012505">
    <property type="term" value="C:endomembrane system"/>
    <property type="evidence" value="ECO:0007669"/>
    <property type="project" value="UniProtKB-SubCell"/>
</dbReference>
<dbReference type="Gene3D" id="1.20.1720.10">
    <property type="entry name" value="Multidrug resistance protein D"/>
    <property type="match status" value="1"/>
</dbReference>
<comment type="subcellular location">
    <subcellularLocation>
        <location evidence="1">Endomembrane system</location>
        <topology evidence="1">Multi-pass membrane protein</topology>
    </subcellularLocation>
</comment>
<dbReference type="Pfam" id="PF07690">
    <property type="entry name" value="MFS_1"/>
    <property type="match status" value="1"/>
</dbReference>
<organism evidence="8 9">
    <name type="scientific">Mortierella alpina</name>
    <name type="common">Oleaginous fungus</name>
    <name type="synonym">Mortierella renispora</name>
    <dbReference type="NCBI Taxonomy" id="64518"/>
    <lineage>
        <taxon>Eukaryota</taxon>
        <taxon>Fungi</taxon>
        <taxon>Fungi incertae sedis</taxon>
        <taxon>Mucoromycota</taxon>
        <taxon>Mortierellomycotina</taxon>
        <taxon>Mortierellomycetes</taxon>
        <taxon>Mortierellales</taxon>
        <taxon>Mortierellaceae</taxon>
        <taxon>Mortierella</taxon>
    </lineage>
</organism>
<reference evidence="8" key="1">
    <citation type="submission" date="2021-07" db="EMBL/GenBank/DDBJ databases">
        <title>Draft genome of Mortierella alpina, strain LL118, isolated from an aspen leaf litter sample.</title>
        <authorList>
            <person name="Yang S."/>
            <person name="Vinatzer B.A."/>
        </authorList>
    </citation>
    <scope>NUCLEOTIDE SEQUENCE</scope>
    <source>
        <strain evidence="8">LL118</strain>
    </source>
</reference>
<keyword evidence="5 6" id="KW-0472">Membrane</keyword>
<keyword evidence="3 6" id="KW-0812">Transmembrane</keyword>
<feature type="transmembrane region" description="Helical" evidence="6">
    <location>
        <begin position="115"/>
        <end position="135"/>
    </location>
</feature>
<evidence type="ECO:0000313" key="9">
    <source>
        <dbReference type="Proteomes" id="UP000717515"/>
    </source>
</evidence>
<feature type="transmembrane region" description="Helical" evidence="6">
    <location>
        <begin position="181"/>
        <end position="202"/>
    </location>
</feature>
<feature type="domain" description="Major facilitator superfamily (MFS) profile" evidence="7">
    <location>
        <begin position="1"/>
        <end position="460"/>
    </location>
</feature>
<protein>
    <recommendedName>
        <fullName evidence="7">Major facilitator superfamily (MFS) profile domain-containing protein</fullName>
    </recommendedName>
</protein>
<accession>A0A9P7ZX85</accession>
<dbReference type="PANTHER" id="PTHR23501">
    <property type="entry name" value="MAJOR FACILITATOR SUPERFAMILY"/>
    <property type="match status" value="1"/>
</dbReference>
<proteinExistence type="predicted"/>
<feature type="transmembrane region" description="Helical" evidence="6">
    <location>
        <begin position="214"/>
        <end position="231"/>
    </location>
</feature>
<name>A0A9P7ZX85_MORAP</name>
<evidence type="ECO:0000259" key="7">
    <source>
        <dbReference type="PROSITE" id="PS50850"/>
    </source>
</evidence>
<feature type="transmembrane region" description="Helical" evidence="6">
    <location>
        <begin position="147"/>
        <end position="169"/>
    </location>
</feature>
<keyword evidence="2" id="KW-0813">Transport</keyword>
<feature type="transmembrane region" description="Helical" evidence="6">
    <location>
        <begin position="57"/>
        <end position="76"/>
    </location>
</feature>
<dbReference type="PANTHER" id="PTHR23501:SF191">
    <property type="entry name" value="VACUOLAR BASIC AMINO ACID TRANSPORTER 4"/>
    <property type="match status" value="1"/>
</dbReference>
<dbReference type="GO" id="GO:0005886">
    <property type="term" value="C:plasma membrane"/>
    <property type="evidence" value="ECO:0007669"/>
    <property type="project" value="TreeGrafter"/>
</dbReference>
<feature type="transmembrane region" description="Helical" evidence="6">
    <location>
        <begin position="436"/>
        <end position="457"/>
    </location>
</feature>
<dbReference type="Proteomes" id="UP000717515">
    <property type="component" value="Unassembled WGS sequence"/>
</dbReference>
<dbReference type="AlphaFoldDB" id="A0A9P7ZX85"/>
<gene>
    <name evidence="8" type="ORF">KVV02_002456</name>
</gene>
<evidence type="ECO:0000256" key="6">
    <source>
        <dbReference type="SAM" id="Phobius"/>
    </source>
</evidence>
<dbReference type="InterPro" id="IPR020846">
    <property type="entry name" value="MFS_dom"/>
</dbReference>
<evidence type="ECO:0000256" key="4">
    <source>
        <dbReference type="ARBA" id="ARBA00022989"/>
    </source>
</evidence>
<evidence type="ECO:0000256" key="3">
    <source>
        <dbReference type="ARBA" id="ARBA00022692"/>
    </source>
</evidence>
<sequence length="482" mass="52841">ASFNALERANVEIQSRISFGHSSSFEFLSIATAYMMTSTACQPLYGKVSDIFGRKSAMLFANFIFLDGSAVAGWATSMNIVIFGRALSGVGAGGLLAMVFVILSDMLDMRERGRYIGFIGAICSLSSIIGALLGGTFTDHITWRWSFWINLPFGAIPMTFIAFSLHLPMPKGSLADKIKRVDFYGSILLLCTIIMILLALNWGGSKYPWNDSKIIGLLCGGFVLAIVFILVEWKIHKEPIVPVHLFKIRNLWSTYASLFFGGMSFFGILFYLPVYFQVVKGESATIGGLETIPFICAIAITSISSGIWVLKRGTYAFFPALGNALFTAGSALCIIFDQDTHRVVTVFVLLICGFGMGFMMQSTTLAVQAAVKPRSGLGIAVVGSVFNNKLMDGLMANFKGDPHIQEAAQNYEDIMKYYSPAQRIVIYDNFVHALRYAFYCCTGFCALAFLMACFIQHKELKTNANQRAPAAPAKPETSAEMV</sequence>
<dbReference type="SUPFAM" id="SSF103473">
    <property type="entry name" value="MFS general substrate transporter"/>
    <property type="match status" value="1"/>
</dbReference>
<feature type="non-terminal residue" evidence="8">
    <location>
        <position position="1"/>
    </location>
</feature>
<dbReference type="GO" id="GO:0022857">
    <property type="term" value="F:transmembrane transporter activity"/>
    <property type="evidence" value="ECO:0007669"/>
    <property type="project" value="InterPro"/>
</dbReference>
<comment type="caution">
    <text evidence="8">The sequence shown here is derived from an EMBL/GenBank/DDBJ whole genome shotgun (WGS) entry which is preliminary data.</text>
</comment>
<dbReference type="PROSITE" id="PS50850">
    <property type="entry name" value="MFS"/>
    <property type="match status" value="1"/>
</dbReference>
<dbReference type="InterPro" id="IPR011701">
    <property type="entry name" value="MFS"/>
</dbReference>
<evidence type="ECO:0000256" key="2">
    <source>
        <dbReference type="ARBA" id="ARBA00022448"/>
    </source>
</evidence>